<evidence type="ECO:0000256" key="1">
    <source>
        <dbReference type="SAM" id="SignalP"/>
    </source>
</evidence>
<keyword evidence="1" id="KW-0732">Signal</keyword>
<reference evidence="3" key="1">
    <citation type="submission" date="2022-11" db="UniProtKB">
        <authorList>
            <consortium name="WormBaseParasite"/>
        </authorList>
    </citation>
    <scope>IDENTIFICATION</scope>
</reference>
<dbReference type="WBParaSite" id="jg22759">
    <property type="protein sequence ID" value="jg22759"/>
    <property type="gene ID" value="jg22759"/>
</dbReference>
<dbReference type="AlphaFoldDB" id="A0A915DTT9"/>
<feature type="chain" id="PRO_5036778925" evidence="1">
    <location>
        <begin position="21"/>
        <end position="72"/>
    </location>
</feature>
<feature type="signal peptide" evidence="1">
    <location>
        <begin position="1"/>
        <end position="20"/>
    </location>
</feature>
<name>A0A915DTT9_9BILA</name>
<keyword evidence="2" id="KW-1185">Reference proteome</keyword>
<sequence>MKWSIGYLLLAFISVIMIQGEKTLCGEQVQKLEQQLAKNRVTVRNQEAVCDHKTAIILLLYSLAASMHLLLS</sequence>
<accession>A0A915DTT9</accession>
<evidence type="ECO:0000313" key="2">
    <source>
        <dbReference type="Proteomes" id="UP000887574"/>
    </source>
</evidence>
<dbReference type="Proteomes" id="UP000887574">
    <property type="component" value="Unplaced"/>
</dbReference>
<protein>
    <submittedName>
        <fullName evidence="3">Uncharacterized protein</fullName>
    </submittedName>
</protein>
<evidence type="ECO:0000313" key="3">
    <source>
        <dbReference type="WBParaSite" id="jg22759"/>
    </source>
</evidence>
<organism evidence="2 3">
    <name type="scientific">Ditylenchus dipsaci</name>
    <dbReference type="NCBI Taxonomy" id="166011"/>
    <lineage>
        <taxon>Eukaryota</taxon>
        <taxon>Metazoa</taxon>
        <taxon>Ecdysozoa</taxon>
        <taxon>Nematoda</taxon>
        <taxon>Chromadorea</taxon>
        <taxon>Rhabditida</taxon>
        <taxon>Tylenchina</taxon>
        <taxon>Tylenchomorpha</taxon>
        <taxon>Sphaerularioidea</taxon>
        <taxon>Anguinidae</taxon>
        <taxon>Anguininae</taxon>
        <taxon>Ditylenchus</taxon>
    </lineage>
</organism>
<proteinExistence type="predicted"/>